<keyword evidence="2" id="KW-1133">Transmembrane helix</keyword>
<dbReference type="Proteomes" id="UP001205748">
    <property type="component" value="Unassembled WGS sequence"/>
</dbReference>
<dbReference type="RefSeq" id="WP_257531010.1">
    <property type="nucleotide sequence ID" value="NZ_JANKAS010000006.1"/>
</dbReference>
<organism evidence="3 4">
    <name type="scientific">Irregularibacter muris</name>
    <dbReference type="NCBI Taxonomy" id="1796619"/>
    <lineage>
        <taxon>Bacteria</taxon>
        <taxon>Bacillati</taxon>
        <taxon>Bacillota</taxon>
        <taxon>Clostridia</taxon>
        <taxon>Eubacteriales</taxon>
        <taxon>Eubacteriaceae</taxon>
        <taxon>Irregularibacter</taxon>
    </lineage>
</organism>
<protein>
    <submittedName>
        <fullName evidence="3">Uncharacterized protein</fullName>
    </submittedName>
</protein>
<gene>
    <name evidence="3" type="ORF">NSA47_08735</name>
</gene>
<dbReference type="EMBL" id="JANKAS010000006">
    <property type="protein sequence ID" value="MCR1899066.1"/>
    <property type="molecule type" value="Genomic_DNA"/>
</dbReference>
<feature type="coiled-coil region" evidence="1">
    <location>
        <begin position="51"/>
        <end position="94"/>
    </location>
</feature>
<keyword evidence="2" id="KW-0812">Transmembrane</keyword>
<keyword evidence="4" id="KW-1185">Reference proteome</keyword>
<evidence type="ECO:0000313" key="4">
    <source>
        <dbReference type="Proteomes" id="UP001205748"/>
    </source>
</evidence>
<keyword evidence="1" id="KW-0175">Coiled coil</keyword>
<accession>A0AAE3HFA7</accession>
<sequence>MKKTLLLAAIMFCSIFFVYLIIFIYSNHSNGIKLNFSQMPTELVITTNEQNERLKELALSQRDVLRALEEQSNNEQLMNELDQIVKDITGIQEKRKNITSPNTIKKTIIVLEKIKWSPENINTAENDLRSLFSLECIYSNSNNKDILIFFNNNTVNLIRTDQDKITYFKSKRITNSFFRYLINLREHGEK</sequence>
<evidence type="ECO:0000256" key="2">
    <source>
        <dbReference type="SAM" id="Phobius"/>
    </source>
</evidence>
<reference evidence="3" key="1">
    <citation type="submission" date="2022-07" db="EMBL/GenBank/DDBJ databases">
        <title>Enhanced cultured diversity of the mouse gut microbiota enables custom-made synthetic communities.</title>
        <authorList>
            <person name="Afrizal A."/>
        </authorList>
    </citation>
    <scope>NUCLEOTIDE SEQUENCE</scope>
    <source>
        <strain evidence="3">DSM 28593</strain>
    </source>
</reference>
<feature type="transmembrane region" description="Helical" evidence="2">
    <location>
        <begin position="6"/>
        <end position="25"/>
    </location>
</feature>
<name>A0AAE3HFA7_9FIRM</name>
<keyword evidence="2" id="KW-0472">Membrane</keyword>
<comment type="caution">
    <text evidence="3">The sequence shown here is derived from an EMBL/GenBank/DDBJ whole genome shotgun (WGS) entry which is preliminary data.</text>
</comment>
<proteinExistence type="predicted"/>
<evidence type="ECO:0000256" key="1">
    <source>
        <dbReference type="SAM" id="Coils"/>
    </source>
</evidence>
<dbReference type="AlphaFoldDB" id="A0AAE3HFA7"/>
<evidence type="ECO:0000313" key="3">
    <source>
        <dbReference type="EMBL" id="MCR1899066.1"/>
    </source>
</evidence>